<dbReference type="PANTHER" id="PTHR23507:SF40">
    <property type="entry name" value="TETRACYCLINE-EFFLUX TRANSPORTER"/>
    <property type="match status" value="1"/>
</dbReference>
<proteinExistence type="predicted"/>
<feature type="region of interest" description="Disordered" evidence="5">
    <location>
        <begin position="42"/>
        <end position="87"/>
    </location>
</feature>
<accession>A0A3M7GQ41</accession>
<dbReference type="Proteomes" id="UP000281468">
    <property type="component" value="Unassembled WGS sequence"/>
</dbReference>
<dbReference type="PANTHER" id="PTHR23507">
    <property type="entry name" value="ZGC:174356"/>
    <property type="match status" value="1"/>
</dbReference>
<dbReference type="EMBL" id="QWIQ01000154">
    <property type="protein sequence ID" value="RMZ03271.1"/>
    <property type="molecule type" value="Genomic_DNA"/>
</dbReference>
<dbReference type="GO" id="GO:0022857">
    <property type="term" value="F:transmembrane transporter activity"/>
    <property type="evidence" value="ECO:0007669"/>
    <property type="project" value="InterPro"/>
</dbReference>
<feature type="transmembrane region" description="Helical" evidence="6">
    <location>
        <begin position="206"/>
        <end position="225"/>
    </location>
</feature>
<evidence type="ECO:0000313" key="8">
    <source>
        <dbReference type="EMBL" id="RMZ03271.1"/>
    </source>
</evidence>
<dbReference type="Pfam" id="PF07690">
    <property type="entry name" value="MFS_1"/>
    <property type="match status" value="1"/>
</dbReference>
<feature type="transmembrane region" description="Helical" evidence="6">
    <location>
        <begin position="552"/>
        <end position="574"/>
    </location>
</feature>
<dbReference type="InterPro" id="IPR036259">
    <property type="entry name" value="MFS_trans_sf"/>
</dbReference>
<evidence type="ECO:0000256" key="1">
    <source>
        <dbReference type="ARBA" id="ARBA00004141"/>
    </source>
</evidence>
<evidence type="ECO:0000256" key="2">
    <source>
        <dbReference type="ARBA" id="ARBA00022692"/>
    </source>
</evidence>
<dbReference type="Gene3D" id="1.20.1250.20">
    <property type="entry name" value="MFS general substrate transporter like domains"/>
    <property type="match status" value="1"/>
</dbReference>
<dbReference type="SUPFAM" id="SSF103473">
    <property type="entry name" value="MFS general substrate transporter"/>
    <property type="match status" value="1"/>
</dbReference>
<comment type="caution">
    <text evidence="8">The sequence shown here is derived from an EMBL/GenBank/DDBJ whole genome shotgun (WGS) entry which is preliminary data.</text>
</comment>
<feature type="transmembrane region" description="Helical" evidence="6">
    <location>
        <begin position="301"/>
        <end position="323"/>
    </location>
</feature>
<feature type="transmembrane region" description="Helical" evidence="6">
    <location>
        <begin position="383"/>
        <end position="410"/>
    </location>
</feature>
<dbReference type="PROSITE" id="PS50850">
    <property type="entry name" value="MFS"/>
    <property type="match status" value="1"/>
</dbReference>
<dbReference type="GO" id="GO:0016020">
    <property type="term" value="C:membrane"/>
    <property type="evidence" value="ECO:0007669"/>
    <property type="project" value="UniProtKB-SubCell"/>
</dbReference>
<feature type="domain" description="Major facilitator superfamily (MFS) profile" evidence="7">
    <location>
        <begin position="112"/>
        <end position="579"/>
    </location>
</feature>
<dbReference type="AlphaFoldDB" id="A0A3M7GQ41"/>
<feature type="transmembrane region" description="Helical" evidence="6">
    <location>
        <begin position="422"/>
        <end position="445"/>
    </location>
</feature>
<dbReference type="InterPro" id="IPR020846">
    <property type="entry name" value="MFS_dom"/>
</dbReference>
<evidence type="ECO:0000256" key="3">
    <source>
        <dbReference type="ARBA" id="ARBA00022989"/>
    </source>
</evidence>
<feature type="transmembrane region" description="Helical" evidence="6">
    <location>
        <begin position="465"/>
        <end position="483"/>
    </location>
</feature>
<comment type="subcellular location">
    <subcellularLocation>
        <location evidence="1">Membrane</location>
        <topology evidence="1">Multi-pass membrane protein</topology>
    </subcellularLocation>
</comment>
<reference evidence="8 9" key="1">
    <citation type="journal article" date="2018" name="BMC Genomics">
        <title>Genomic evidence for intraspecific hybridization in a clonal and extremely halotolerant yeast.</title>
        <authorList>
            <person name="Gostincar C."/>
            <person name="Stajich J.E."/>
            <person name="Zupancic J."/>
            <person name="Zalar P."/>
            <person name="Gunde-Cimerman N."/>
        </authorList>
    </citation>
    <scope>NUCLEOTIDE SEQUENCE [LARGE SCALE GENOMIC DNA]</scope>
    <source>
        <strain evidence="8 9">EXF-171</strain>
    </source>
</reference>
<sequence>MTVFLLREGVVRVVSASGTNMDPNEAAIEADLDVDHAALQQEQARQHQRQGQVKAQQARGGVDIDDADEGSPLLPQRSVEDEEPGVPQWSEDYSHLPWYKRPSIFWVMPPFFLMTLAFGGVLAPKVNLITDLICREYYLERQLLDPNFTTIPVDFNGGENDQCEVPEVASRVSLFTLWGSLIAGLLSALSSPKLGSLSDRYGRKTILIITSFGTIASEVITIFAATYPETFPVSGLLVGYAFDGLTGSFIVAMAIANSYATDCTPPEARNVAFGYFHICLFLGIALGPIAAGYMVKATGQVVIVFYVLTAVHTFFVLFIGLVVPESLSKKRQMQAREKRAIKKAEAAASSDWIQSLRSLNILEPLKIFWPTGPGSSPRLRWNLVVLAAVDTICFGVAMGSMTVVLVYIRYEFGWKTFEEGRFMTIVNSCRVFCLLAILPALTRLVRGKADPAKKNTGSDRFDLNVIRVAVFFDMLGYLGYTLSRQGGPFIMSGVLAAIGGIGPPTLQSALTKHVPAEQTGQLLGASGLLHALARVVAPTVFQAIFSSTVGKFTQTVFVCLTATFGLAFVLSWFIMPGVYFHEELAADGPEGDDSAQGRPRHDEHAPMPVVTPISDTFDHTLKRVGLRRKQT</sequence>
<keyword evidence="2 6" id="KW-0812">Transmembrane</keyword>
<dbReference type="VEuPathDB" id="FungiDB:BTJ68_14095"/>
<feature type="transmembrane region" description="Helical" evidence="6">
    <location>
        <begin position="104"/>
        <end position="123"/>
    </location>
</feature>
<evidence type="ECO:0000256" key="4">
    <source>
        <dbReference type="ARBA" id="ARBA00023136"/>
    </source>
</evidence>
<keyword evidence="3 6" id="KW-1133">Transmembrane helix</keyword>
<evidence type="ECO:0000313" key="9">
    <source>
        <dbReference type="Proteomes" id="UP000281468"/>
    </source>
</evidence>
<organism evidence="8 9">
    <name type="scientific">Hortaea werneckii</name>
    <name type="common">Black yeast</name>
    <name type="synonym">Cladosporium werneckii</name>
    <dbReference type="NCBI Taxonomy" id="91943"/>
    <lineage>
        <taxon>Eukaryota</taxon>
        <taxon>Fungi</taxon>
        <taxon>Dikarya</taxon>
        <taxon>Ascomycota</taxon>
        <taxon>Pezizomycotina</taxon>
        <taxon>Dothideomycetes</taxon>
        <taxon>Dothideomycetidae</taxon>
        <taxon>Mycosphaerellales</taxon>
        <taxon>Teratosphaeriaceae</taxon>
        <taxon>Hortaea</taxon>
    </lineage>
</organism>
<keyword evidence="4 6" id="KW-0472">Membrane</keyword>
<dbReference type="InterPro" id="IPR011701">
    <property type="entry name" value="MFS"/>
</dbReference>
<gene>
    <name evidence="8" type="ORF">D0862_05724</name>
</gene>
<feature type="transmembrane region" description="Helical" evidence="6">
    <location>
        <begin position="272"/>
        <end position="295"/>
    </location>
</feature>
<name>A0A3M7GQ41_HORWE</name>
<feature type="region of interest" description="Disordered" evidence="5">
    <location>
        <begin position="588"/>
        <end position="612"/>
    </location>
</feature>
<protein>
    <recommendedName>
        <fullName evidence="7">Major facilitator superfamily (MFS) profile domain-containing protein</fullName>
    </recommendedName>
</protein>
<feature type="transmembrane region" description="Helical" evidence="6">
    <location>
        <begin position="237"/>
        <end position="260"/>
    </location>
</feature>
<evidence type="ECO:0000259" key="7">
    <source>
        <dbReference type="PROSITE" id="PS50850"/>
    </source>
</evidence>
<evidence type="ECO:0000256" key="6">
    <source>
        <dbReference type="SAM" id="Phobius"/>
    </source>
</evidence>
<evidence type="ECO:0000256" key="5">
    <source>
        <dbReference type="SAM" id="MobiDB-lite"/>
    </source>
</evidence>